<sequence>MNGRIKAFFAVAAIFLICSAAWASDEVPAFKRLDDMEKIVYGEVGTGGLIDRLNRVEKALFGRELPGTVAERQAALARFVEEGTDTQPSLLFKMSIAEWITEQVSMPVKPIVNRIGSLERKLEGQAMEDGPLAMRLERMLGLLVSEPVIWSSVAVPSGTVVRVSLLETISPSSVSVGDMVKGELTRDVVVGNVLVAPKGSVVEGTVSSVSKPRSFGRPAEVRFAFEELIPPSRQAVPLSVGEAANEAAKAEKAQIAAVGGSLAGAILLGPLGLAGGFLVRGDVKEIPAGSIFHMEVSESTSVLSYPVPEGLISLIEVPDDRLSKDIDLSDREVDNL</sequence>
<evidence type="ECO:0000313" key="2">
    <source>
        <dbReference type="EMBL" id="MCF4141676.1"/>
    </source>
</evidence>
<organism evidence="2 3">
    <name type="scientific">Dethiosulfovibrio marinus</name>
    <dbReference type="NCBI Taxonomy" id="133532"/>
    <lineage>
        <taxon>Bacteria</taxon>
        <taxon>Thermotogati</taxon>
        <taxon>Synergistota</taxon>
        <taxon>Synergistia</taxon>
        <taxon>Synergistales</taxon>
        <taxon>Dethiosulfovibrionaceae</taxon>
        <taxon>Dethiosulfovibrio</taxon>
    </lineage>
</organism>
<evidence type="ECO:0008006" key="4">
    <source>
        <dbReference type="Google" id="ProtNLM"/>
    </source>
</evidence>
<dbReference type="RefSeq" id="WP_236098206.1">
    <property type="nucleotide sequence ID" value="NZ_JAKGUD010000002.1"/>
</dbReference>
<protein>
    <recommendedName>
        <fullName evidence="4">Cell shape protein MreC</fullName>
    </recommendedName>
</protein>
<proteinExistence type="predicted"/>
<feature type="signal peptide" evidence="1">
    <location>
        <begin position="1"/>
        <end position="23"/>
    </location>
</feature>
<dbReference type="Proteomes" id="UP001200430">
    <property type="component" value="Unassembled WGS sequence"/>
</dbReference>
<dbReference type="InterPro" id="IPR042217">
    <property type="entry name" value="T4SS_VirB10/TrbI"/>
</dbReference>
<name>A0ABS9EN27_9BACT</name>
<evidence type="ECO:0000313" key="3">
    <source>
        <dbReference type="Proteomes" id="UP001200430"/>
    </source>
</evidence>
<reference evidence="2 3" key="1">
    <citation type="submission" date="2022-01" db="EMBL/GenBank/DDBJ databases">
        <title>Dethiosulfovibrio faecalis sp. nov., a novel proteolytic, non-sulfur-reducing bacterium isolated from a marine aquaculture solid waste bioreactor.</title>
        <authorList>
            <person name="Grabowski S."/>
            <person name="Apolinario E."/>
            <person name="Schneider N."/>
            <person name="Marshall C.W."/>
            <person name="Sowers K.R."/>
        </authorList>
    </citation>
    <scope>NUCLEOTIDE SEQUENCE [LARGE SCALE GENOMIC DNA]</scope>
    <source>
        <strain evidence="2 3">DSM 12537</strain>
    </source>
</reference>
<keyword evidence="1" id="KW-0732">Signal</keyword>
<dbReference type="Gene3D" id="2.40.128.260">
    <property type="entry name" value="Type IV secretion system, VirB10/TraB/TrbI"/>
    <property type="match status" value="1"/>
</dbReference>
<gene>
    <name evidence="2" type="ORF">L2W38_02440</name>
</gene>
<comment type="caution">
    <text evidence="2">The sequence shown here is derived from an EMBL/GenBank/DDBJ whole genome shotgun (WGS) entry which is preliminary data.</text>
</comment>
<keyword evidence="3" id="KW-1185">Reference proteome</keyword>
<accession>A0ABS9EN27</accession>
<feature type="chain" id="PRO_5046819677" description="Cell shape protein MreC" evidence="1">
    <location>
        <begin position="24"/>
        <end position="336"/>
    </location>
</feature>
<dbReference type="EMBL" id="JAKGUD010000002">
    <property type="protein sequence ID" value="MCF4141676.1"/>
    <property type="molecule type" value="Genomic_DNA"/>
</dbReference>
<evidence type="ECO:0000256" key="1">
    <source>
        <dbReference type="SAM" id="SignalP"/>
    </source>
</evidence>